<proteinExistence type="predicted"/>
<dbReference type="Gene3D" id="2.40.50.230">
    <property type="entry name" value="Gp5 N-terminal domain"/>
    <property type="match status" value="1"/>
</dbReference>
<dbReference type="Proteomes" id="UP000677898">
    <property type="component" value="Chromosome"/>
</dbReference>
<evidence type="ECO:0000313" key="2">
    <source>
        <dbReference type="Proteomes" id="UP000677898"/>
    </source>
</evidence>
<protein>
    <submittedName>
        <fullName evidence="1">Uncharacterized protein</fullName>
    </submittedName>
</protein>
<name>A0ABX7ZDR7_9RALS</name>
<gene>
    <name evidence="1" type="ORF">GO998_04655</name>
</gene>
<keyword evidence="2" id="KW-1185">Reference proteome</keyword>
<sequence length="60" mass="6877">MLRQVGVFRCFKFNNAGSIICLGTVAEVDHDAPPRIRVRSFGLLMTWRPWVKRLASTTRT</sequence>
<evidence type="ECO:0000313" key="1">
    <source>
        <dbReference type="EMBL" id="QUP53103.1"/>
    </source>
</evidence>
<accession>A0ABX7ZDR7</accession>
<dbReference type="EMBL" id="CP046729">
    <property type="protein sequence ID" value="QUP53103.1"/>
    <property type="molecule type" value="Genomic_DNA"/>
</dbReference>
<organism evidence="1 2">
    <name type="scientific">Ralstonia syzygii</name>
    <dbReference type="NCBI Taxonomy" id="28097"/>
    <lineage>
        <taxon>Bacteria</taxon>
        <taxon>Pseudomonadati</taxon>
        <taxon>Pseudomonadota</taxon>
        <taxon>Betaproteobacteria</taxon>
        <taxon>Burkholderiales</taxon>
        <taxon>Burkholderiaceae</taxon>
        <taxon>Ralstonia</taxon>
        <taxon>Ralstonia solanacearum species complex</taxon>
    </lineage>
</organism>
<reference evidence="1 2" key="1">
    <citation type="journal article" date="2021" name="Phytopathology">
        <title>Complete genome sequence of Ralstonia syzygii subsp. indonesiensis strain LLRS-1, isolated from wilted tobacco in China.</title>
        <authorList>
            <person name="Lu C.H."/>
            <person name="Li J.Y."/>
            <person name="Mi M.G."/>
            <person name="Lin Z.L."/>
            <person name="Jiang N."/>
            <person name="Gai X."/>
            <person name="Ma J.H."/>
            <person name="Lei L.P."/>
            <person name="Xia Z.Y."/>
        </authorList>
    </citation>
    <scope>NUCLEOTIDE SEQUENCE [LARGE SCALE GENOMIC DNA]</scope>
    <source>
        <strain evidence="1 2">LLRS-1</strain>
    </source>
</reference>
<dbReference type="InterPro" id="IPR037026">
    <property type="entry name" value="Vgr_OB-fold_dom_sf"/>
</dbReference>